<reference evidence="2 3" key="1">
    <citation type="submission" date="2017-11" db="EMBL/GenBank/DDBJ databases">
        <title>De novo assembly and phasing of dikaryotic genomes from two isolates of Puccinia coronata f. sp. avenae, the causal agent of oat crown rust.</title>
        <authorList>
            <person name="Miller M.E."/>
            <person name="Zhang Y."/>
            <person name="Omidvar V."/>
            <person name="Sperschneider J."/>
            <person name="Schwessinger B."/>
            <person name="Raley C."/>
            <person name="Palmer J.M."/>
            <person name="Garnica D."/>
            <person name="Upadhyaya N."/>
            <person name="Rathjen J."/>
            <person name="Taylor J.M."/>
            <person name="Park R.F."/>
            <person name="Dodds P.N."/>
            <person name="Hirsch C.D."/>
            <person name="Kianian S.F."/>
            <person name="Figueroa M."/>
        </authorList>
    </citation>
    <scope>NUCLEOTIDE SEQUENCE [LARGE SCALE GENOMIC DNA]</scope>
    <source>
        <strain evidence="2">12SD80</strain>
    </source>
</reference>
<sequence>MMTPFFFCTSSQHKYKNTTESGIMQLLYPLSFLQAGFFLVQLTTSTPRFIRRETLSTLTENQYSIATAGSPLQPSDRKVHLHPRKAGNTAGTGPTGEPEDTAQAVDPAGAGQAPQPAPRRRKTGPGLGIGRGGGAAGLLAALAQFTGGGQRGQNPGAAQAGNGDGGKVALVKLIQAEVQKALASVDLAGAANGAAAQQAAAAQRAGQGGGRAARAAAQTAGQGDGNGFSTGAKNQDVFTRNTAERKTAETKPVLGGEVN</sequence>
<organism evidence="2 3">
    <name type="scientific">Puccinia coronata f. sp. avenae</name>
    <dbReference type="NCBI Taxonomy" id="200324"/>
    <lineage>
        <taxon>Eukaryota</taxon>
        <taxon>Fungi</taxon>
        <taxon>Dikarya</taxon>
        <taxon>Basidiomycota</taxon>
        <taxon>Pucciniomycotina</taxon>
        <taxon>Pucciniomycetes</taxon>
        <taxon>Pucciniales</taxon>
        <taxon>Pucciniaceae</taxon>
        <taxon>Puccinia</taxon>
    </lineage>
</organism>
<proteinExistence type="predicted"/>
<dbReference type="Proteomes" id="UP000235392">
    <property type="component" value="Unassembled WGS sequence"/>
</dbReference>
<feature type="region of interest" description="Disordered" evidence="1">
    <location>
        <begin position="210"/>
        <end position="259"/>
    </location>
</feature>
<evidence type="ECO:0000313" key="3">
    <source>
        <dbReference type="Proteomes" id="UP000235392"/>
    </source>
</evidence>
<dbReference type="EMBL" id="PGCI01000198">
    <property type="protein sequence ID" value="PLW34403.1"/>
    <property type="molecule type" value="Genomic_DNA"/>
</dbReference>
<feature type="compositionally biased region" description="Polar residues" evidence="1">
    <location>
        <begin position="229"/>
        <end position="241"/>
    </location>
</feature>
<protein>
    <submittedName>
        <fullName evidence="2">Uncharacterized protein</fullName>
    </submittedName>
</protein>
<accession>A0A2N5U9I9</accession>
<evidence type="ECO:0000256" key="1">
    <source>
        <dbReference type="SAM" id="MobiDB-lite"/>
    </source>
</evidence>
<feature type="region of interest" description="Disordered" evidence="1">
    <location>
        <begin position="68"/>
        <end position="130"/>
    </location>
</feature>
<gene>
    <name evidence="2" type="ORF">PCASD_14300</name>
</gene>
<name>A0A2N5U9I9_9BASI</name>
<feature type="compositionally biased region" description="Low complexity" evidence="1">
    <location>
        <begin position="212"/>
        <end position="221"/>
    </location>
</feature>
<dbReference type="AlphaFoldDB" id="A0A2N5U9I9"/>
<comment type="caution">
    <text evidence="2">The sequence shown here is derived from an EMBL/GenBank/DDBJ whole genome shotgun (WGS) entry which is preliminary data.</text>
</comment>
<evidence type="ECO:0000313" key="2">
    <source>
        <dbReference type="EMBL" id="PLW34403.1"/>
    </source>
</evidence>